<evidence type="ECO:0000313" key="10">
    <source>
        <dbReference type="EMBL" id="KAB0376139.1"/>
    </source>
</evidence>
<dbReference type="GO" id="GO:0016020">
    <property type="term" value="C:membrane"/>
    <property type="evidence" value="ECO:0007669"/>
    <property type="project" value="UniProtKB-SubCell"/>
</dbReference>
<dbReference type="AlphaFoldDB" id="A0A5N3XQN9"/>
<protein>
    <recommendedName>
        <fullName evidence="9">Ig-like domain-containing protein</fullName>
    </recommendedName>
</protein>
<evidence type="ECO:0000256" key="4">
    <source>
        <dbReference type="ARBA" id="ARBA00023136"/>
    </source>
</evidence>
<dbReference type="SMART" id="SM00407">
    <property type="entry name" value="IGc1"/>
    <property type="match status" value="1"/>
</dbReference>
<dbReference type="FunFam" id="2.60.40.10:FF:001704">
    <property type="entry name" value="Uncharacterized protein"/>
    <property type="match status" value="1"/>
</dbReference>
<evidence type="ECO:0000256" key="7">
    <source>
        <dbReference type="SAM" id="Phobius"/>
    </source>
</evidence>
<name>A0A5N3XQN9_MUNRE</name>
<dbReference type="InterPro" id="IPR007110">
    <property type="entry name" value="Ig-like_dom"/>
</dbReference>
<dbReference type="FunFam" id="2.60.40.10:FF:001083">
    <property type="entry name" value="T cell receptor gamma constant 2"/>
    <property type="match status" value="1"/>
</dbReference>
<feature type="domain" description="Ig-like" evidence="9">
    <location>
        <begin position="25"/>
        <end position="125"/>
    </location>
</feature>
<dbReference type="Pfam" id="PF07654">
    <property type="entry name" value="C1-set"/>
    <property type="match status" value="1"/>
</dbReference>
<keyword evidence="4 7" id="KW-0472">Membrane</keyword>
<sequence length="356" mass="39473">MGSSLGAGGRAALGRLALLWALVVPGVQQDLRVAQSSMMVGHAGRAVTMSCRVSRSVDYVHWFRQLEGQAPERLLYLALSKRDVQWDSVLTGDKVNAARGADGQSCTMSLRQLAKSDEGVYYCAAWASVESLWNLNNMIFGDGTKVFVLDKKLPADISPKPTIFLPSINEVNHQQAATYLCLLEKFFPDVIKVSWKEKNGDRILPSQQGNTMKTNDTYMKLSWLTVTENSMKKEHICIVKHDKNAGRKDQEILFPAVKEVFTPVVTTTEPPNDCSKDESEVTDTDFTKTCARDQGKVASSTKACLKDENNTVPLQFTYNSAYYTYLVLLLKSAVYFVITSFCVLRRTGVCCDGTSS</sequence>
<dbReference type="InterPro" id="IPR036179">
    <property type="entry name" value="Ig-like_dom_sf"/>
</dbReference>
<accession>A0A5N3XQN9</accession>
<evidence type="ECO:0000256" key="8">
    <source>
        <dbReference type="SAM" id="SignalP"/>
    </source>
</evidence>
<gene>
    <name evidence="10" type="ORF">FD755_012782</name>
</gene>
<dbReference type="InterPro" id="IPR013106">
    <property type="entry name" value="Ig_V-set"/>
</dbReference>
<reference evidence="10 11" key="1">
    <citation type="submission" date="2019-06" db="EMBL/GenBank/DDBJ databases">
        <title>Discovery of a novel chromosome fission-fusion reversal in muntjac.</title>
        <authorList>
            <person name="Mudd A.B."/>
            <person name="Bredeson J.V."/>
            <person name="Baum R."/>
            <person name="Hockemeyer D."/>
            <person name="Rokhsar D.S."/>
        </authorList>
    </citation>
    <scope>NUCLEOTIDE SEQUENCE [LARGE SCALE GENOMIC DNA]</scope>
    <source>
        <strain evidence="10">UCam_UCB_Mr</strain>
        <tissue evidence="10">Fibroblast cell line</tissue>
    </source>
</reference>
<evidence type="ECO:0000259" key="9">
    <source>
        <dbReference type="PROSITE" id="PS50835"/>
    </source>
</evidence>
<evidence type="ECO:0000256" key="3">
    <source>
        <dbReference type="ARBA" id="ARBA00022989"/>
    </source>
</evidence>
<evidence type="ECO:0000256" key="6">
    <source>
        <dbReference type="ARBA" id="ARBA00023319"/>
    </source>
</evidence>
<dbReference type="Gene3D" id="2.60.40.10">
    <property type="entry name" value="Immunoglobulins"/>
    <property type="match status" value="2"/>
</dbReference>
<keyword evidence="2 7" id="KW-0812">Transmembrane</keyword>
<proteinExistence type="predicted"/>
<feature type="chain" id="PRO_5024411451" description="Ig-like domain-containing protein" evidence="8">
    <location>
        <begin position="30"/>
        <end position="356"/>
    </location>
</feature>
<evidence type="ECO:0000313" key="11">
    <source>
        <dbReference type="Proteomes" id="UP000326062"/>
    </source>
</evidence>
<feature type="domain" description="Ig-like" evidence="9">
    <location>
        <begin position="159"/>
        <end position="253"/>
    </location>
</feature>
<dbReference type="SUPFAM" id="SSF48726">
    <property type="entry name" value="Immunoglobulin"/>
    <property type="match status" value="2"/>
</dbReference>
<evidence type="ECO:0000256" key="1">
    <source>
        <dbReference type="ARBA" id="ARBA00004370"/>
    </source>
</evidence>
<keyword evidence="8" id="KW-0732">Signal</keyword>
<evidence type="ECO:0000256" key="2">
    <source>
        <dbReference type="ARBA" id="ARBA00022692"/>
    </source>
</evidence>
<feature type="transmembrane region" description="Helical" evidence="7">
    <location>
        <begin position="322"/>
        <end position="344"/>
    </location>
</feature>
<comment type="caution">
    <text evidence="10">The sequence shown here is derived from an EMBL/GenBank/DDBJ whole genome shotgun (WGS) entry which is preliminary data.</text>
</comment>
<organism evidence="10 11">
    <name type="scientific">Muntiacus reevesi</name>
    <name type="common">Reeves' muntjac</name>
    <name type="synonym">Cervus reevesi</name>
    <dbReference type="NCBI Taxonomy" id="9886"/>
    <lineage>
        <taxon>Eukaryota</taxon>
        <taxon>Metazoa</taxon>
        <taxon>Chordata</taxon>
        <taxon>Craniata</taxon>
        <taxon>Vertebrata</taxon>
        <taxon>Euteleostomi</taxon>
        <taxon>Mammalia</taxon>
        <taxon>Eutheria</taxon>
        <taxon>Laurasiatheria</taxon>
        <taxon>Artiodactyla</taxon>
        <taxon>Ruminantia</taxon>
        <taxon>Pecora</taxon>
        <taxon>Cervidae</taxon>
        <taxon>Muntiacinae</taxon>
        <taxon>Muntiacus</taxon>
    </lineage>
</organism>
<keyword evidence="3 7" id="KW-1133">Transmembrane helix</keyword>
<dbReference type="SMART" id="SM00409">
    <property type="entry name" value="IG"/>
    <property type="match status" value="1"/>
</dbReference>
<dbReference type="InterPro" id="IPR051117">
    <property type="entry name" value="TRG_var/const_region"/>
</dbReference>
<dbReference type="SMART" id="SM00406">
    <property type="entry name" value="IGv"/>
    <property type="match status" value="1"/>
</dbReference>
<keyword evidence="6" id="KW-0393">Immunoglobulin domain</keyword>
<dbReference type="EMBL" id="VCEB01000006">
    <property type="protein sequence ID" value="KAB0376139.1"/>
    <property type="molecule type" value="Genomic_DNA"/>
</dbReference>
<dbReference type="Pfam" id="PF07686">
    <property type="entry name" value="V-set"/>
    <property type="match status" value="1"/>
</dbReference>
<dbReference type="Proteomes" id="UP000326062">
    <property type="component" value="Chromosome 6"/>
</dbReference>
<dbReference type="InterPro" id="IPR003599">
    <property type="entry name" value="Ig_sub"/>
</dbReference>
<keyword evidence="5" id="KW-0675">Receptor</keyword>
<keyword evidence="11" id="KW-1185">Reference proteome</keyword>
<feature type="signal peptide" evidence="8">
    <location>
        <begin position="1"/>
        <end position="29"/>
    </location>
</feature>
<dbReference type="InterPro" id="IPR003597">
    <property type="entry name" value="Ig_C1-set"/>
</dbReference>
<dbReference type="PANTHER" id="PTHR19256:SF66">
    <property type="entry name" value="IG-LIKE DOMAIN-CONTAINING PROTEIN"/>
    <property type="match status" value="1"/>
</dbReference>
<evidence type="ECO:0000256" key="5">
    <source>
        <dbReference type="ARBA" id="ARBA00023170"/>
    </source>
</evidence>
<dbReference type="PANTHER" id="PTHR19256">
    <property type="entry name" value="T-CELL RECEPTOR GAMMA CHAIN"/>
    <property type="match status" value="1"/>
</dbReference>
<dbReference type="PROSITE" id="PS50835">
    <property type="entry name" value="IG_LIKE"/>
    <property type="match status" value="2"/>
</dbReference>
<comment type="subcellular location">
    <subcellularLocation>
        <location evidence="1">Membrane</location>
    </subcellularLocation>
</comment>
<dbReference type="InterPro" id="IPR013783">
    <property type="entry name" value="Ig-like_fold"/>
</dbReference>